<feature type="compositionally biased region" description="Basic and acidic residues" evidence="1">
    <location>
        <begin position="1059"/>
        <end position="1073"/>
    </location>
</feature>
<protein>
    <recommendedName>
        <fullName evidence="7">Mitochondrial protein from FMP27-domain-containing protein</fullName>
    </recommendedName>
</protein>
<name>A0A165JQN4_XYLHT</name>
<feature type="compositionally biased region" description="Polar residues" evidence="1">
    <location>
        <begin position="2647"/>
        <end position="2658"/>
    </location>
</feature>
<feature type="compositionally biased region" description="Polar residues" evidence="1">
    <location>
        <begin position="1908"/>
        <end position="1937"/>
    </location>
</feature>
<feature type="region of interest" description="Disordered" evidence="1">
    <location>
        <begin position="705"/>
        <end position="750"/>
    </location>
</feature>
<feature type="domain" description="FMP27 WPPW motif-containing RBG unit" evidence="4">
    <location>
        <begin position="1663"/>
        <end position="2191"/>
    </location>
</feature>
<feature type="compositionally biased region" description="Basic and acidic residues" evidence="1">
    <location>
        <begin position="2560"/>
        <end position="2571"/>
    </location>
</feature>
<dbReference type="PANTHER" id="PTHR15678">
    <property type="entry name" value="ANTIGEN MLAA-22-RELATED"/>
    <property type="match status" value="1"/>
</dbReference>
<dbReference type="FunCoup" id="A0A165JQN4">
    <property type="interactions" value="463"/>
</dbReference>
<dbReference type="InterPro" id="IPR019441">
    <property type="entry name" value="FMP27/BLTP2/Hobbit_GFWDK_RBG"/>
</dbReference>
<dbReference type="OrthoDB" id="1562405at2759"/>
<evidence type="ECO:0000313" key="5">
    <source>
        <dbReference type="EMBL" id="KZF26518.1"/>
    </source>
</evidence>
<organism evidence="5 6">
    <name type="scientific">Xylona heveae (strain CBS 132557 / TC161)</name>
    <dbReference type="NCBI Taxonomy" id="1328760"/>
    <lineage>
        <taxon>Eukaryota</taxon>
        <taxon>Fungi</taxon>
        <taxon>Dikarya</taxon>
        <taxon>Ascomycota</taxon>
        <taxon>Pezizomycotina</taxon>
        <taxon>Xylonomycetes</taxon>
        <taxon>Xylonales</taxon>
        <taxon>Xylonaceae</taxon>
        <taxon>Xylona</taxon>
    </lineage>
</organism>
<dbReference type="SMART" id="SM01214">
    <property type="entry name" value="Fmp27_GFWDK"/>
    <property type="match status" value="1"/>
</dbReference>
<dbReference type="InterPro" id="IPR045167">
    <property type="entry name" value="Hobbit"/>
</dbReference>
<dbReference type="InterPro" id="IPR019449">
    <property type="entry name" value="FMP27_WPPW_RBG"/>
</dbReference>
<evidence type="ECO:0000313" key="6">
    <source>
        <dbReference type="Proteomes" id="UP000076632"/>
    </source>
</evidence>
<feature type="compositionally biased region" description="Basic and acidic residues" evidence="1">
    <location>
        <begin position="2809"/>
        <end position="2818"/>
    </location>
</feature>
<evidence type="ECO:0000259" key="4">
    <source>
        <dbReference type="SMART" id="SM01216"/>
    </source>
</evidence>
<feature type="compositionally biased region" description="Basic and acidic residues" evidence="1">
    <location>
        <begin position="2636"/>
        <end position="2646"/>
    </location>
</feature>
<keyword evidence="6" id="KW-1185">Reference proteome</keyword>
<evidence type="ECO:0000259" key="3">
    <source>
        <dbReference type="SMART" id="SM01215"/>
    </source>
</evidence>
<accession>A0A165JQN4</accession>
<proteinExistence type="predicted"/>
<dbReference type="OMA" id="IQLKWNN"/>
<dbReference type="InterPro" id="IPR019415">
    <property type="entry name" value="FMP27_SW_RBG"/>
</dbReference>
<dbReference type="EMBL" id="KV407454">
    <property type="protein sequence ID" value="KZF26518.1"/>
    <property type="molecule type" value="Genomic_DNA"/>
</dbReference>
<dbReference type="PANTHER" id="PTHR15678:SF6">
    <property type="entry name" value="BRIDGE-LIKE LIPID TRANSFER PROTEIN FAMILY MEMBER 2"/>
    <property type="match status" value="1"/>
</dbReference>
<feature type="compositionally biased region" description="Basic and acidic residues" evidence="1">
    <location>
        <begin position="1089"/>
        <end position="1109"/>
    </location>
</feature>
<dbReference type="SMART" id="SM01215">
    <property type="entry name" value="Fmp27_SW"/>
    <property type="match status" value="1"/>
</dbReference>
<gene>
    <name evidence="5" type="ORF">L228DRAFT_264904</name>
</gene>
<feature type="domain" description="FMP27/BLTP2/Hobbit GFWDK motif-containing RBG unit" evidence="2">
    <location>
        <begin position="1258"/>
        <end position="1417"/>
    </location>
</feature>
<sequence length="2926" mass="332958">MAAFSPTFVLGVCILLYLASFVVFAIVRIVTGVSIQRIGYFSLRRIAYTPRDGVQIELRGLGLVLHRPTFAQPTWLSVVLEELQVTIDLTALGGQSDGDAVLKQNAAFDNADGPSCAIDPSESHEASLRSAQAELRVNQVLKRLGEIKDKIKRLHRKLHLLRMVDLVATNSSCAIVDVGCVEVGNLTVAVETRSKMVERSRLFQHQRAPSKGQKPAEWMFSVRRVLFTPYGKESLEVLDHCTLNIYGLLYQHLDGLRDACIALKLGRVHIPYDDLVTCRNRYRRCRYAYRRSHGPEEMEEISLTDVMEEWNIPGSREEKIVQTVSESKEFASSILRGIEEIQFAVSFVGMSKSIRSLQPSGSPLRLNMAMKEVGIDLHRLDQGSPSHRMYFAPGDVAHQALVAAISISIGVDDGQGLPEKLVYIPMATTTIKTTLPSKSVQVEREKDVAERNRNILFANLIVTSPSIDLDPKHVPLIYALCQPRPQPVGVPPPQSRNHHLISRLLPKASVKISVHEPVVRVSLPPAAREKRGGDDFDLLISAISSVSFDLESIHSAEGELHYSLASTLRIASHQFYYQTAAGEKYDVLSMDSMDFKMQLSASPEIYVVASGHFQTLSVHFVRPEITAGVRQIVRQLRRDVRTEKMKARKTKSQPNFLRRLPPWLLHFSLQGSDFGLEVAGVDQEISENARGVAIQLESWTAEYKAQKDSTPSKRSTRRRTSSRSLHPDEVLVKPGASPLDPKRQRDPTNGRRLAFHVRGLEGFVVESIEAWEQDAFLSIPRFEVALTASADSMGPVFHINSHARFISLQYSLYRHYAIGVAAMVLRKVFFPKSKDRDGMRQSEQTPSDDHLKPAREASTAELAPESPPEFILVDIKAAFLQIKATMPADPPMLLQMYHLEMGRHRWSDSFLKARLIRLCAEAPKVKGTWARLFSLKNSRMDLRENREKQGSKTTKERSIDMSMDGIRLGVPHQLILHKVFDNFVNVTKAIEQLHHRFKTETNEYILEKHPQKPRRLPKISVRSKLLLFLLEDGAFEWKLGNIYRMGLIEQKQRQAREEAFKAKVKHLQDRDQQRSSSRFRPRAENQQSGEKDTAKDTEGRSRERGRSDPRSAFSSKKMRYNPEGTCGLSDTSRVTVKEAWYRLQQHNSASWKKRIDGAMQFQNRAMREIRQTFWGLDEVPNDVEDTERILAIPDRPGLMATLVHNLHILIDKPSFPLEEYPEFLHRVGKGMPRDMQYSLLLPMNVQISMGEVRSTLRDYPLPLLHVPGLRLDQSPRLPSLSLSTDFVIAEEFRDAESTRHVRVEIVPPEKVKPASNRRGFAIDVRRTVSPVKTYSDVNIDINTAYATKITWGTSYQPAIQDMMMTIEGFTKPQIDPSDRVGFWDKLRLNTHSRIKVNWKGDGDVHLMLKGSRDPYVVTGHGTGFVMCWRNDVKWNIAQDEDPRKFMTVDSGEYVLAIPDFSHHARQALEYSGHDSESVSSDSSHKNRALFRKVIMKLSGNVRWLAGLVFEQNLENGQRSFEFKPHYDVILKNPEFAKAPEGQVYDAMRGFRSHHLHLSIAVVAPLDRDWSVNNLKPSSSYNTVHLSPRFFTHFFNWWSLFSGAMSLPIRQGKLWPGIDKSSKKFGRHLATIKYNLLLSPLFISHIYKHKDAEDYSEDAVAATGLKLRLDSFMLDLHQRREEFAPKAKGRKKGPKTSGMRINQAQLDFIAADFRAVSANITGTRQEDLKHATEETLASYQELVPSVDMSRFQIPDNDFSWIDMDDFVELDWILPAEANPETKIMPLAFTPRFTYFRQTDHLGSGSEDTTRFSPFGNEPTHYCVMSNENDPRRVQCDLIKERLENIDQQMESNQRSMGEMELRVIRDEKRNDADAHHELRTLQEHDQELRSRREFLKGLLGRHQQILKANTAVNGNSTTDEAGSNSDADPTSGSTNDTSDAADANLEQEPLSEYASDFNNRFLIHNIQLKWNNPLRDIIMRYIHQVSQRRGFVYYMSRKAVKFIIDIVEEQNRAKENGVKPSNASNVSSNPQCPNCNVDEEDAASIEDRIQQLLDDANKFVDADDPESHEAGRKPSADDADEISKEFTSQNSYHIRLVAPQVQLQSDKNTNAAVLVTAKSMQLKVVQIMDKDRVTDNISGLVQRRFKADAEAVQFFVTLQKDFSTLNLHMYSGRRYGTTPSSFWPPWVPLEVMFDFRSNPYGFSRVVQKTSASLRYEKFNTLRLKYNDEVSKGQLGRGDMPEQLQSRLDHLWIEFPHIRAICDSSQYYAIYIIVLDLLLYSEPLEKVRSERLEKIMLASDFSDLRGAPELIICLQERIRRLEEIKLHFQLNARYLDRQGWQDRVALEQDLTNCEDELFFMMKAITTSQRRTEGFQDNETNTLLRWNLSATEIVWHLMREQNEPLMEFQLKNAAYDRMDNSDGSNYNSVEVGEILGLNLLPDAVYPEMIGPYFDESAKAFAEGREAKMLRVYWYMLEAIAGIPVMDQFEVNLFPMKIQLEREVGKRLFEYIFPGVGSNAFDNGNFSPFMVKHMQPVTEEKEDFQRHASGDSIEPSTSGVNGQDNHDGDSSDQKTDSSSLAVRLKPTLTLPDRRPRSSHKQTGPAGGAHHFRLFQHQDKSQSGTRLPIPRSINKQSSTDSLRKAFKKPERSMTNNSTHNANGSAERPKRFPLQRNHSNEKQAREKRRASDDLSQMMARASNYMTLAYVKIPSVVLCLSYKGRGERNIEDVHDFVFRLPTIEYRNKTWSNLDLALHLKKDVIRALISHTGAIIGNKLSHHRPNKVQQNRLRELVSSSVMLPLPDHGQGGSDSSSMREGDDRDLSPNPSGSRPALMNRSESFASTTSAGGRSSVFASEPPSAPGSIMEDDEHEQPDHHHHHKSPSFSTPLGRHITTLSQLARQRGLPPEESEESFRRKGKLLLGKKLLGNSE</sequence>
<feature type="region of interest" description="Disordered" evidence="1">
    <location>
        <begin position="1908"/>
        <end position="1939"/>
    </location>
</feature>
<feature type="compositionally biased region" description="Basic and acidic residues" evidence="1">
    <location>
        <begin position="2672"/>
        <end position="2686"/>
    </location>
</feature>
<feature type="compositionally biased region" description="Polar residues" evidence="1">
    <location>
        <begin position="2832"/>
        <end position="2844"/>
    </location>
</feature>
<feature type="region of interest" description="Disordered" evidence="1">
    <location>
        <begin position="2060"/>
        <end position="2080"/>
    </location>
</feature>
<feature type="compositionally biased region" description="Polar residues" evidence="1">
    <location>
        <begin position="2550"/>
        <end position="2559"/>
    </location>
</feature>
<reference evidence="5 6" key="1">
    <citation type="journal article" date="2016" name="Fungal Biol.">
        <title>The genome of Xylona heveae provides a window into fungal endophytism.</title>
        <authorList>
            <person name="Gazis R."/>
            <person name="Kuo A."/>
            <person name="Riley R."/>
            <person name="LaButti K."/>
            <person name="Lipzen A."/>
            <person name="Lin J."/>
            <person name="Amirebrahimi M."/>
            <person name="Hesse C.N."/>
            <person name="Spatafora J.W."/>
            <person name="Henrissat B."/>
            <person name="Hainaut M."/>
            <person name="Grigoriev I.V."/>
            <person name="Hibbett D.S."/>
        </authorList>
    </citation>
    <scope>NUCLEOTIDE SEQUENCE [LARGE SCALE GENOMIC DNA]</scope>
    <source>
        <strain evidence="5 6">TC161</strain>
    </source>
</reference>
<dbReference type="RefSeq" id="XP_018192073.1">
    <property type="nucleotide sequence ID" value="XM_018334634.1"/>
</dbReference>
<dbReference type="GeneID" id="28899771"/>
<dbReference type="Proteomes" id="UP000076632">
    <property type="component" value="Unassembled WGS sequence"/>
</dbReference>
<feature type="region of interest" description="Disordered" evidence="1">
    <location>
        <begin position="835"/>
        <end position="865"/>
    </location>
</feature>
<feature type="domain" description="FMP27 SW motif-containing RBG unit" evidence="3">
    <location>
        <begin position="1138"/>
        <end position="1240"/>
    </location>
</feature>
<feature type="region of interest" description="Disordered" evidence="1">
    <location>
        <begin position="2536"/>
        <end position="2686"/>
    </location>
</feature>
<evidence type="ECO:0008006" key="7">
    <source>
        <dbReference type="Google" id="ProtNLM"/>
    </source>
</evidence>
<evidence type="ECO:0000259" key="2">
    <source>
        <dbReference type="SMART" id="SM01214"/>
    </source>
</evidence>
<feature type="region of interest" description="Disordered" evidence="1">
    <location>
        <begin position="1059"/>
        <end position="1124"/>
    </location>
</feature>
<dbReference type="STRING" id="1328760.A0A165JQN4"/>
<dbReference type="InParanoid" id="A0A165JQN4"/>
<evidence type="ECO:0000256" key="1">
    <source>
        <dbReference type="SAM" id="MobiDB-lite"/>
    </source>
</evidence>
<feature type="region of interest" description="Disordered" evidence="1">
    <location>
        <begin position="2794"/>
        <end position="2912"/>
    </location>
</feature>
<dbReference type="Pfam" id="PF10344">
    <property type="entry name" value="Hobbit"/>
    <property type="match status" value="1"/>
</dbReference>
<feature type="compositionally biased region" description="Basic and acidic residues" evidence="1">
    <location>
        <begin position="740"/>
        <end position="749"/>
    </location>
</feature>
<dbReference type="SMART" id="SM01216">
    <property type="entry name" value="Fmp27_WPPW"/>
    <property type="match status" value="1"/>
</dbReference>